<feature type="domain" description="Retrotransposon gag" evidence="3">
    <location>
        <begin position="134"/>
        <end position="224"/>
    </location>
</feature>
<keyword evidence="1" id="KW-0175">Coiled coil</keyword>
<comment type="caution">
    <text evidence="4">The sequence shown here is derived from an EMBL/GenBank/DDBJ whole genome shotgun (WGS) entry which is preliminary data.</text>
</comment>
<proteinExistence type="predicted"/>
<dbReference type="InterPro" id="IPR005162">
    <property type="entry name" value="Retrotrans_gag_dom"/>
</dbReference>
<feature type="compositionally biased region" description="Basic and acidic residues" evidence="2">
    <location>
        <begin position="281"/>
        <end position="290"/>
    </location>
</feature>
<evidence type="ECO:0000259" key="3">
    <source>
        <dbReference type="Pfam" id="PF03732"/>
    </source>
</evidence>
<dbReference type="PANTHER" id="PTHR33223">
    <property type="entry name" value="CCHC-TYPE DOMAIN-CONTAINING PROTEIN"/>
    <property type="match status" value="1"/>
</dbReference>
<dbReference type="EMBL" id="QJKJ01009616">
    <property type="protein sequence ID" value="RDX76124.1"/>
    <property type="molecule type" value="Genomic_DNA"/>
</dbReference>
<feature type="non-terminal residue" evidence="4">
    <location>
        <position position="1"/>
    </location>
</feature>
<evidence type="ECO:0000313" key="4">
    <source>
        <dbReference type="EMBL" id="RDX76124.1"/>
    </source>
</evidence>
<evidence type="ECO:0000256" key="2">
    <source>
        <dbReference type="SAM" id="MobiDB-lite"/>
    </source>
</evidence>
<dbReference type="PANTHER" id="PTHR33223:SF10">
    <property type="entry name" value="AMINOTRANSFERASE-LIKE PLANT MOBILE DOMAIN-CONTAINING PROTEIN"/>
    <property type="match status" value="1"/>
</dbReference>
<sequence>MSVIRNQVSSTNEGEEDTLQRLLMAVALLQAQAEQRQAEAEEPHRQAEERHLEAMRMAKQREEELRQQIVVMKATTAEKRGVVPEEIDGTPTPPNFREIVVEPFGGTQDPPAYLQTFQTQMYISGGNDQLSCKLFLGTLRGVAMHWITTLPARSIRLFNDLAGSFVSQFVANRVKRLEVFDLFDIKQAKGENLKGYLAHFNNATIRKGLRTGGHPAWRRFAHGLKSTSRLKRTKQNDWRLSISPPTRSPNLGSRELNKKETPSARHKRGHATPTPPKFHSLKGEEDTNLT</sequence>
<feature type="region of interest" description="Disordered" evidence="2">
    <location>
        <begin position="234"/>
        <end position="290"/>
    </location>
</feature>
<protein>
    <recommendedName>
        <fullName evidence="3">Retrotransposon gag domain-containing protein</fullName>
    </recommendedName>
</protein>
<reference evidence="4" key="1">
    <citation type="submission" date="2018-05" db="EMBL/GenBank/DDBJ databases">
        <title>Draft genome of Mucuna pruriens seed.</title>
        <authorList>
            <person name="Nnadi N.E."/>
            <person name="Vos R."/>
            <person name="Hasami M.H."/>
            <person name="Devisetty U.K."/>
            <person name="Aguiy J.C."/>
        </authorList>
    </citation>
    <scope>NUCLEOTIDE SEQUENCE [LARGE SCALE GENOMIC DNA]</scope>
    <source>
        <strain evidence="4">JCA_2017</strain>
    </source>
</reference>
<evidence type="ECO:0000313" key="5">
    <source>
        <dbReference type="Proteomes" id="UP000257109"/>
    </source>
</evidence>
<dbReference type="AlphaFoldDB" id="A0A371FCW2"/>
<dbReference type="Proteomes" id="UP000257109">
    <property type="component" value="Unassembled WGS sequence"/>
</dbReference>
<organism evidence="4 5">
    <name type="scientific">Mucuna pruriens</name>
    <name type="common">Velvet bean</name>
    <name type="synonym">Dolichos pruriens</name>
    <dbReference type="NCBI Taxonomy" id="157652"/>
    <lineage>
        <taxon>Eukaryota</taxon>
        <taxon>Viridiplantae</taxon>
        <taxon>Streptophyta</taxon>
        <taxon>Embryophyta</taxon>
        <taxon>Tracheophyta</taxon>
        <taxon>Spermatophyta</taxon>
        <taxon>Magnoliopsida</taxon>
        <taxon>eudicotyledons</taxon>
        <taxon>Gunneridae</taxon>
        <taxon>Pentapetalae</taxon>
        <taxon>rosids</taxon>
        <taxon>fabids</taxon>
        <taxon>Fabales</taxon>
        <taxon>Fabaceae</taxon>
        <taxon>Papilionoideae</taxon>
        <taxon>50 kb inversion clade</taxon>
        <taxon>NPAAA clade</taxon>
        <taxon>indigoferoid/millettioid clade</taxon>
        <taxon>Phaseoleae</taxon>
        <taxon>Mucuna</taxon>
    </lineage>
</organism>
<feature type="coiled-coil region" evidence="1">
    <location>
        <begin position="19"/>
        <end position="75"/>
    </location>
</feature>
<dbReference type="Pfam" id="PF03732">
    <property type="entry name" value="Retrotrans_gag"/>
    <property type="match status" value="1"/>
</dbReference>
<accession>A0A371FCW2</accession>
<gene>
    <name evidence="4" type="ORF">CR513_43918</name>
</gene>
<name>A0A371FCW2_MUCPR</name>
<keyword evidence="5" id="KW-1185">Reference proteome</keyword>
<evidence type="ECO:0000256" key="1">
    <source>
        <dbReference type="SAM" id="Coils"/>
    </source>
</evidence>
<dbReference type="STRING" id="157652.A0A371FCW2"/>